<dbReference type="InterPro" id="IPR015817">
    <property type="entry name" value="Vitellinogen_open_b-sht_sub1"/>
</dbReference>
<evidence type="ECO:0000256" key="6">
    <source>
        <dbReference type="ARBA" id="ARBA00023180"/>
    </source>
</evidence>
<protein>
    <recommendedName>
        <fullName evidence="9">Vitellogenin domain-containing protein</fullName>
    </recommendedName>
</protein>
<evidence type="ECO:0000256" key="2">
    <source>
        <dbReference type="ARBA" id="ARBA00022448"/>
    </source>
</evidence>
<organism evidence="10 11">
    <name type="scientific">Pleuronectes platessa</name>
    <name type="common">European plaice</name>
    <dbReference type="NCBI Taxonomy" id="8262"/>
    <lineage>
        <taxon>Eukaryota</taxon>
        <taxon>Metazoa</taxon>
        <taxon>Chordata</taxon>
        <taxon>Craniata</taxon>
        <taxon>Vertebrata</taxon>
        <taxon>Euteleostomi</taxon>
        <taxon>Actinopterygii</taxon>
        <taxon>Neopterygii</taxon>
        <taxon>Teleostei</taxon>
        <taxon>Neoteleostei</taxon>
        <taxon>Acanthomorphata</taxon>
        <taxon>Carangaria</taxon>
        <taxon>Pleuronectiformes</taxon>
        <taxon>Pleuronectoidei</taxon>
        <taxon>Pleuronectidae</taxon>
        <taxon>Pleuronectes</taxon>
    </lineage>
</organism>
<keyword evidence="2" id="KW-0813">Transport</keyword>
<dbReference type="InterPro" id="IPR052418">
    <property type="entry name" value="Apolipoprotein_B"/>
</dbReference>
<dbReference type="PROSITE" id="PS51211">
    <property type="entry name" value="VITELLOGENIN"/>
    <property type="match status" value="1"/>
</dbReference>
<dbReference type="Proteomes" id="UP001153269">
    <property type="component" value="Unassembled WGS sequence"/>
</dbReference>
<gene>
    <name evidence="10" type="ORF">PLEPLA_LOCUS12495</name>
</gene>
<dbReference type="GO" id="GO:0120020">
    <property type="term" value="F:cholesterol transfer activity"/>
    <property type="evidence" value="ECO:0007669"/>
    <property type="project" value="TreeGrafter"/>
</dbReference>
<evidence type="ECO:0000256" key="3">
    <source>
        <dbReference type="ARBA" id="ARBA00022525"/>
    </source>
</evidence>
<evidence type="ECO:0000313" key="11">
    <source>
        <dbReference type="Proteomes" id="UP001153269"/>
    </source>
</evidence>
<comment type="subcellular location">
    <subcellularLocation>
        <location evidence="1">Secreted</location>
    </subcellularLocation>
</comment>
<evidence type="ECO:0000256" key="5">
    <source>
        <dbReference type="ARBA" id="ARBA00023055"/>
    </source>
</evidence>
<dbReference type="SUPFAM" id="SSF56968">
    <property type="entry name" value="Lipovitellin-phosvitin complex, beta-sheet shell regions"/>
    <property type="match status" value="2"/>
</dbReference>
<keyword evidence="3" id="KW-0964">Secreted</keyword>
<dbReference type="GO" id="GO:0034359">
    <property type="term" value="C:mature chylomicron"/>
    <property type="evidence" value="ECO:0007669"/>
    <property type="project" value="TreeGrafter"/>
</dbReference>
<name>A0A9N7U5D4_PLEPL</name>
<dbReference type="PANTHER" id="PTHR13769:SF5">
    <property type="entry name" value="APOLIPOPROTEIN B-100-RELATED"/>
    <property type="match status" value="1"/>
</dbReference>
<dbReference type="InterPro" id="IPR015819">
    <property type="entry name" value="Lipid_transp_b-sht_shell"/>
</dbReference>
<dbReference type="Gene3D" id="2.20.80.10">
    <property type="entry name" value="Lipovitellin-phosvitin complex, chain A, domain 4"/>
    <property type="match status" value="1"/>
</dbReference>
<dbReference type="PANTHER" id="PTHR13769">
    <property type="entry name" value="APOLIPOPROTEIN B"/>
    <property type="match status" value="1"/>
</dbReference>
<dbReference type="InterPro" id="IPR001747">
    <property type="entry name" value="Vitellogenin_N"/>
</dbReference>
<dbReference type="InterPro" id="IPR011030">
    <property type="entry name" value="Lipovitellin_superhlx_dom"/>
</dbReference>
<dbReference type="SUPFAM" id="SSF48431">
    <property type="entry name" value="Lipovitellin-phosvitin complex, superhelical domain"/>
    <property type="match status" value="1"/>
</dbReference>
<feature type="domain" description="Vitellogenin" evidence="9">
    <location>
        <begin position="36"/>
        <end position="1192"/>
    </location>
</feature>
<comment type="caution">
    <text evidence="10">The sequence shown here is derived from an EMBL/GenBank/DDBJ whole genome shotgun (WGS) entry which is preliminary data.</text>
</comment>
<dbReference type="SMART" id="SM01169">
    <property type="entry name" value="DUF1943"/>
    <property type="match status" value="1"/>
</dbReference>
<dbReference type="Pfam" id="PF06448">
    <property type="entry name" value="DUF1081"/>
    <property type="match status" value="1"/>
</dbReference>
<evidence type="ECO:0000313" key="10">
    <source>
        <dbReference type="EMBL" id="CAB1424567.1"/>
    </source>
</evidence>
<keyword evidence="4 8" id="KW-0732">Signal</keyword>
<dbReference type="InterPro" id="IPR009454">
    <property type="entry name" value="Lipid_transpt_open_b-sht"/>
</dbReference>
<evidence type="ECO:0000256" key="4">
    <source>
        <dbReference type="ARBA" id="ARBA00022729"/>
    </source>
</evidence>
<evidence type="ECO:0000259" key="9">
    <source>
        <dbReference type="PROSITE" id="PS51211"/>
    </source>
</evidence>
<dbReference type="GO" id="GO:0034362">
    <property type="term" value="C:low-density lipoprotein particle"/>
    <property type="evidence" value="ECO:0007669"/>
    <property type="project" value="TreeGrafter"/>
</dbReference>
<dbReference type="GO" id="GO:0006642">
    <property type="term" value="P:triglyceride mobilization"/>
    <property type="evidence" value="ECO:0007669"/>
    <property type="project" value="TreeGrafter"/>
</dbReference>
<dbReference type="SMART" id="SM00638">
    <property type="entry name" value="LPD_N"/>
    <property type="match status" value="1"/>
</dbReference>
<dbReference type="FunFam" id="2.30.230.10:FF:000003">
    <property type="entry name" value="Apolipoprotein B"/>
    <property type="match status" value="1"/>
</dbReference>
<keyword evidence="6" id="KW-0325">Glycoprotein</keyword>
<keyword evidence="11" id="KW-1185">Reference proteome</keyword>
<dbReference type="InterPro" id="IPR015816">
    <property type="entry name" value="Vitellinogen_b-sht_N"/>
</dbReference>
<dbReference type="EMBL" id="CADEAL010000739">
    <property type="protein sequence ID" value="CAB1424567.1"/>
    <property type="molecule type" value="Genomic_DNA"/>
</dbReference>
<reference evidence="10" key="1">
    <citation type="submission" date="2020-03" db="EMBL/GenBank/DDBJ databases">
        <authorList>
            <person name="Weist P."/>
        </authorList>
    </citation>
    <scope>NUCLEOTIDE SEQUENCE</scope>
</reference>
<accession>A0A9N7U5D4</accession>
<evidence type="ECO:0000256" key="1">
    <source>
        <dbReference type="ARBA" id="ARBA00004613"/>
    </source>
</evidence>
<dbReference type="Pfam" id="PF01347">
    <property type="entry name" value="Vitellogenin_N"/>
    <property type="match status" value="2"/>
</dbReference>
<feature type="chain" id="PRO_5040505277" description="Vitellogenin domain-containing protein" evidence="8">
    <location>
        <begin position="21"/>
        <end position="1550"/>
    </location>
</feature>
<dbReference type="Gene3D" id="1.25.10.20">
    <property type="entry name" value="Vitellinogen, superhelical"/>
    <property type="match status" value="1"/>
</dbReference>
<dbReference type="GO" id="GO:0050750">
    <property type="term" value="F:low-density lipoprotein particle receptor binding"/>
    <property type="evidence" value="ECO:0007669"/>
    <property type="project" value="TreeGrafter"/>
</dbReference>
<evidence type="ECO:0000256" key="8">
    <source>
        <dbReference type="SAM" id="SignalP"/>
    </source>
</evidence>
<feature type="signal peptide" evidence="8">
    <location>
        <begin position="1"/>
        <end position="20"/>
    </location>
</feature>
<evidence type="ECO:0000256" key="7">
    <source>
        <dbReference type="PROSITE-ProRule" id="PRU00557"/>
    </source>
</evidence>
<dbReference type="Gene3D" id="2.20.50.20">
    <property type="entry name" value="Lipovitellin. Chain A, domain 3"/>
    <property type="match status" value="1"/>
</dbReference>
<dbReference type="GO" id="GO:0042632">
    <property type="term" value="P:cholesterol homeostasis"/>
    <property type="evidence" value="ECO:0007669"/>
    <property type="project" value="TreeGrafter"/>
</dbReference>
<dbReference type="GO" id="GO:0030301">
    <property type="term" value="P:cholesterol transport"/>
    <property type="evidence" value="ECO:0007669"/>
    <property type="project" value="TreeGrafter"/>
</dbReference>
<proteinExistence type="predicted"/>
<dbReference type="GO" id="GO:0034361">
    <property type="term" value="C:very-low-density lipoprotein particle"/>
    <property type="evidence" value="ECO:0007669"/>
    <property type="project" value="TreeGrafter"/>
</dbReference>
<comment type="caution">
    <text evidence="7">Lacks conserved residue(s) required for the propagation of feature annotation.</text>
</comment>
<sequence>MGDSKLCLLLLLSTSALAFAQDVEEDVPTCLLATRYKTLHKYEYRYEAESLNAINGASTLKNGPKGSCMVQIEVPQTCSYIVRTTGCMLSEVADMDTEGNLVFRPAAGSDAFAAEMEKYPLKVVVEGVYDVKLYPEEGETLTILNIKRGIISALAVPLVEEDKNKIMPTIHGMCKTHSTVNAREDIATDITLNRDLSKCEEFLPVREHTSPLALISGMHYPLSQLVRSSQTCNYKFDNENKHMTSGSCTERHILIPFSHKGEYGVTNVGKQELTLVEVTPHNDRVFDHSKPPIVDLFWPSVEPLSAAVPSWQNPQDLRQALHRGCHQAFRLIPVLEEGREILMQVVLDGTTPLQKRVAAYLVLMKNPQPSELAQLADALPLEQDQQAKSFVISYITNILSSTEPETHELRQKIRDALQGNEIGATMDPTKFSRNYKLGSVEGNMIFEGTSYLPKEVMLEMTLKAFGYDMDMIEFGMEGQGFEPTVEALFGQNGFFPDTAMKTMFFVSENMPLKVSEIMQTIMPALKKDRMKRQATQDFVRQIGSNLNKLVGELKSAQSPEAMVYMRLLGNELGYLKTNEIQEMAYSATMMIDSMMKMFPGDLMKALMTKTDNTIFAHYIFMDNEFFLPTLTGVPLRIALSGTFTPGIKGGLHIARDMSEVAFMPSAGIEFVTQVGSHIPEYVDSGLVMHTNIFHESGISAKISMEHDSVKLTIPAPVNPTKLIKMTNTLVAVTGSEVMTIPPTVMDKVDVSECTPFFAGMKYCTALQYIDASSQETTPYFPFTGDSKFAVELHPTGEVTEYTATVAYELLREGEEGRQKVDSVKLIVRAEGAEPTEAVAMLKYNRRRNVVTADLQIPDYDVEAGLRLGVVDGNTKGKGTHSISLDFVNKNIPQLSLVGRANLKAMKEAMLQVQLLVPSLNADATVTAHMKHGEELELELESEIKVKEAVSKQKVEMKYDASKFEVEFKSDVNTQTTMLPSADMLEKYANQLLDAHVGEADMKVRHIFQKFGEAANNYMDKYGADLPYIQNVRVPDMPEISLPETLFLNTEAKASYYFNNEHFTITIPLPLGGKTTEELNFPAALTTPSLSLPQFGLEIVSMEIPIPELVVPKHLALSIPLFGKAEVSSLMKSNLYDAEASFSAGKDVVETPSYSAKFDVKGTSPIDILSIKIEGSGMLMTTDSINAQLKSSLVHKFIEASVSITEDATFTDKINLKSSSKIEATSPFGLNVALEHTGMTGFNTEEISADSKVDAMFKAGPMYGKTISTQSFTIFPFRQEAKVDSTVQIDSTVINAQNTIAASLANGEFSLVSNTNAFENLLTHVGELSFKESKLSVKGDAIVLALGMKIRNQAEASAGASEVVIRMETNADQTENRVYSLLTATLDVNGLAVSSDATLKLLENEAIHKAVLKMNNDGLTTSGTTTLQSPLSLENSFNAELDASRATLSINNKAAMSDVKVDNANTLVITLSSLDFTSKAETTASEYASYTHDILINMKPYTASANVNNNLRLLAANFINEAQLHAELYKMDLTGSLKAIYGEEEIKHIYQ</sequence>
<dbReference type="GO" id="GO:0042953">
    <property type="term" value="P:lipoprotein transport"/>
    <property type="evidence" value="ECO:0007669"/>
    <property type="project" value="TreeGrafter"/>
</dbReference>
<dbReference type="Pfam" id="PF09172">
    <property type="entry name" value="Vit_open_b-sht"/>
    <property type="match status" value="1"/>
</dbReference>
<keyword evidence="5" id="KW-0445">Lipid transport</keyword>
<dbReference type="InterPro" id="IPR015255">
    <property type="entry name" value="Vitellinogen_open_b-sht"/>
</dbReference>
<dbReference type="Gene3D" id="2.30.230.10">
    <property type="entry name" value="Lipovitellin, beta-sheet shell regions, chain A"/>
    <property type="match status" value="1"/>
</dbReference>